<sequence length="71" mass="7631">MAQSSVMSSVIRNNPVQSNFRQACGWFPMPREPAGFQINNLPRPIARAGGTRYGSGHPSNGGAKCDNRKVG</sequence>
<feature type="region of interest" description="Disordered" evidence="1">
    <location>
        <begin position="42"/>
        <end position="71"/>
    </location>
</feature>
<proteinExistence type="predicted"/>
<keyword evidence="3" id="KW-1185">Reference proteome</keyword>
<reference evidence="2 3" key="1">
    <citation type="submission" date="2019-06" db="EMBL/GenBank/DDBJ databases">
        <title>Sequencing the genomes of 1000 actinobacteria strains.</title>
        <authorList>
            <person name="Klenk H.-P."/>
        </authorList>
    </citation>
    <scope>NUCLEOTIDE SEQUENCE [LARGE SCALE GENOMIC DNA]</scope>
    <source>
        <strain evidence="2 3">DSM 45679</strain>
    </source>
</reference>
<evidence type="ECO:0000256" key="1">
    <source>
        <dbReference type="SAM" id="MobiDB-lite"/>
    </source>
</evidence>
<evidence type="ECO:0000313" key="2">
    <source>
        <dbReference type="EMBL" id="TQJ02691.1"/>
    </source>
</evidence>
<name>A0A542DHX3_AMYCI</name>
<evidence type="ECO:0000313" key="3">
    <source>
        <dbReference type="Proteomes" id="UP000320876"/>
    </source>
</evidence>
<comment type="caution">
    <text evidence="2">The sequence shown here is derived from an EMBL/GenBank/DDBJ whole genome shotgun (WGS) entry which is preliminary data.</text>
</comment>
<gene>
    <name evidence="2" type="ORF">FB471_2429</name>
</gene>
<dbReference type="Proteomes" id="UP000320876">
    <property type="component" value="Unassembled WGS sequence"/>
</dbReference>
<accession>A0A542DHX3</accession>
<dbReference type="EMBL" id="VFML01000001">
    <property type="protein sequence ID" value="TQJ02691.1"/>
    <property type="molecule type" value="Genomic_DNA"/>
</dbReference>
<organism evidence="2 3">
    <name type="scientific">Amycolatopsis cihanbeyliensis</name>
    <dbReference type="NCBI Taxonomy" id="1128664"/>
    <lineage>
        <taxon>Bacteria</taxon>
        <taxon>Bacillati</taxon>
        <taxon>Actinomycetota</taxon>
        <taxon>Actinomycetes</taxon>
        <taxon>Pseudonocardiales</taxon>
        <taxon>Pseudonocardiaceae</taxon>
        <taxon>Amycolatopsis</taxon>
    </lineage>
</organism>
<protein>
    <submittedName>
        <fullName evidence="2">Uncharacterized protein</fullName>
    </submittedName>
</protein>
<dbReference type="AlphaFoldDB" id="A0A542DHX3"/>